<keyword evidence="2" id="KW-0645">Protease</keyword>
<dbReference type="InterPro" id="IPR034122">
    <property type="entry name" value="Retropepsin-like_bacterial"/>
</dbReference>
<keyword evidence="1" id="KW-1133">Transmembrane helix</keyword>
<name>A0ABS7PJD4_9SPHN</name>
<dbReference type="Gene3D" id="2.40.70.10">
    <property type="entry name" value="Acid Proteases"/>
    <property type="match status" value="1"/>
</dbReference>
<feature type="transmembrane region" description="Helical" evidence="1">
    <location>
        <begin position="37"/>
        <end position="53"/>
    </location>
</feature>
<keyword evidence="2" id="KW-0378">Hydrolase</keyword>
<dbReference type="SUPFAM" id="SSF50630">
    <property type="entry name" value="Acid proteases"/>
    <property type="match status" value="1"/>
</dbReference>
<evidence type="ECO:0000313" key="3">
    <source>
        <dbReference type="Proteomes" id="UP000706039"/>
    </source>
</evidence>
<evidence type="ECO:0000256" key="1">
    <source>
        <dbReference type="SAM" id="Phobius"/>
    </source>
</evidence>
<dbReference type="RefSeq" id="WP_222988520.1">
    <property type="nucleotide sequence ID" value="NZ_JAINVV010000003.1"/>
</dbReference>
<dbReference type="EC" id="3.4.23.-" evidence="2"/>
<keyword evidence="3" id="KW-1185">Reference proteome</keyword>
<dbReference type="EMBL" id="JAINVV010000003">
    <property type="protein sequence ID" value="MBY8821397.1"/>
    <property type="molecule type" value="Genomic_DNA"/>
</dbReference>
<evidence type="ECO:0000313" key="2">
    <source>
        <dbReference type="EMBL" id="MBY8821397.1"/>
    </source>
</evidence>
<dbReference type="GO" id="GO:0006508">
    <property type="term" value="P:proteolysis"/>
    <property type="evidence" value="ECO:0007669"/>
    <property type="project" value="UniProtKB-KW"/>
</dbReference>
<reference evidence="2 3" key="1">
    <citation type="submission" date="2021-08" db="EMBL/GenBank/DDBJ databases">
        <authorList>
            <person name="Tuo L."/>
        </authorList>
    </citation>
    <scope>NUCLEOTIDE SEQUENCE [LARGE SCALE GENOMIC DNA]</scope>
    <source>
        <strain evidence="2 3">JCM 31229</strain>
    </source>
</reference>
<dbReference type="NCBIfam" id="TIGR02281">
    <property type="entry name" value="clan_AA_DTGA"/>
    <property type="match status" value="1"/>
</dbReference>
<comment type="caution">
    <text evidence="2">The sequence shown here is derived from an EMBL/GenBank/DDBJ whole genome shotgun (WGS) entry which is preliminary data.</text>
</comment>
<dbReference type="CDD" id="cd05483">
    <property type="entry name" value="retropepsin_like_bacteria"/>
    <property type="match status" value="1"/>
</dbReference>
<accession>A0ABS7PJD4</accession>
<keyword evidence="1" id="KW-0472">Membrane</keyword>
<feature type="transmembrane region" description="Helical" evidence="1">
    <location>
        <begin position="6"/>
        <end position="25"/>
    </location>
</feature>
<dbReference type="GO" id="GO:0008233">
    <property type="term" value="F:peptidase activity"/>
    <property type="evidence" value="ECO:0007669"/>
    <property type="project" value="UniProtKB-KW"/>
</dbReference>
<organism evidence="2 3">
    <name type="scientific">Sphingomonas colocasiae</name>
    <dbReference type="NCBI Taxonomy" id="1848973"/>
    <lineage>
        <taxon>Bacteria</taxon>
        <taxon>Pseudomonadati</taxon>
        <taxon>Pseudomonadota</taxon>
        <taxon>Alphaproteobacteria</taxon>
        <taxon>Sphingomonadales</taxon>
        <taxon>Sphingomonadaceae</taxon>
        <taxon>Sphingomonas</taxon>
    </lineage>
</organism>
<protein>
    <submittedName>
        <fullName evidence="2">TIGR02281 family clan AA aspartic protease</fullName>
        <ecNumber evidence="2">3.4.23.-</ecNumber>
    </submittedName>
</protein>
<dbReference type="InterPro" id="IPR011969">
    <property type="entry name" value="Clan_AA_Asp_peptidase_C"/>
</dbReference>
<dbReference type="InterPro" id="IPR021109">
    <property type="entry name" value="Peptidase_aspartic_dom_sf"/>
</dbReference>
<proteinExistence type="predicted"/>
<gene>
    <name evidence="2" type="ORF">K7G82_03785</name>
</gene>
<keyword evidence="1" id="KW-0812">Transmembrane</keyword>
<dbReference type="Pfam" id="PF13975">
    <property type="entry name" value="gag-asp_proteas"/>
    <property type="match status" value="1"/>
</dbReference>
<sequence>MNEDQSISLIYAVGGLVLVGSALAARRLPMRQTLKMALAWVAIFAGLFVIVALRDDFGAIWQKVKTAAVGESAETVGGSLRIPASEDGHYYAVAIVNGHSVRFMIDTGATVTSMSRDTAKAVGIALDGAGYPAIVETANGLAEAQRSSIDRFQLGPIEREGMHVFVMEELGDTNLLGMNFLSSLKSWRVEGRTLILEG</sequence>
<dbReference type="Proteomes" id="UP000706039">
    <property type="component" value="Unassembled WGS sequence"/>
</dbReference>